<dbReference type="InterPro" id="IPR025528">
    <property type="entry name" value="BrnA_antitoxin"/>
</dbReference>
<evidence type="ECO:0000313" key="1">
    <source>
        <dbReference type="EMBL" id="KKB10662.1"/>
    </source>
</evidence>
<dbReference type="AlphaFoldDB" id="A0A0F5FR67"/>
<organism evidence="1 2">
    <name type="scientific">Devosia geojensis</name>
    <dbReference type="NCBI Taxonomy" id="443610"/>
    <lineage>
        <taxon>Bacteria</taxon>
        <taxon>Pseudomonadati</taxon>
        <taxon>Pseudomonadota</taxon>
        <taxon>Alphaproteobacteria</taxon>
        <taxon>Hyphomicrobiales</taxon>
        <taxon>Devosiaceae</taxon>
        <taxon>Devosia</taxon>
    </lineage>
</organism>
<sequence>MSSKENEGRTVRYASTPLTPEQVAELRALAAMPDEEIDFSDIPEAGEAFFRNARRGVTYRALKRQLTIRLDADVLDWFKRHARDGKGYQTDINRVLRDYVEAQEKKAG</sequence>
<name>A0A0F5FR67_9HYPH</name>
<accession>A0A0F5FR67</accession>
<dbReference type="RefSeq" id="WP_046109811.1">
    <property type="nucleotide sequence ID" value="NZ_JZEX01000140.1"/>
</dbReference>
<protein>
    <recommendedName>
        <fullName evidence="3">Cytoplasmic protein</fullName>
    </recommendedName>
</protein>
<comment type="caution">
    <text evidence="1">The sequence shown here is derived from an EMBL/GenBank/DDBJ whole genome shotgun (WGS) entry which is preliminary data.</text>
</comment>
<dbReference type="EMBL" id="JZEX01000140">
    <property type="protein sequence ID" value="KKB10662.1"/>
    <property type="molecule type" value="Genomic_DNA"/>
</dbReference>
<evidence type="ECO:0000313" key="2">
    <source>
        <dbReference type="Proteomes" id="UP000033632"/>
    </source>
</evidence>
<reference evidence="1 2" key="1">
    <citation type="submission" date="2015-03" db="EMBL/GenBank/DDBJ databases">
        <authorList>
            <person name="Hassan Y.I."/>
            <person name="Lepp D."/>
            <person name="Li X.-Z."/>
            <person name="Zhou T."/>
        </authorList>
    </citation>
    <scope>NUCLEOTIDE SEQUENCE [LARGE SCALE GENOMIC DNA]</scope>
    <source>
        <strain evidence="1 2">BD-c194</strain>
    </source>
</reference>
<proteinExistence type="predicted"/>
<dbReference type="PATRIC" id="fig|443610.3.peg.1655"/>
<dbReference type="Pfam" id="PF14384">
    <property type="entry name" value="BrnA_antitoxin"/>
    <property type="match status" value="1"/>
</dbReference>
<evidence type="ECO:0008006" key="3">
    <source>
        <dbReference type="Google" id="ProtNLM"/>
    </source>
</evidence>
<dbReference type="STRING" id="443610.VE25_16800"/>
<dbReference type="Proteomes" id="UP000033632">
    <property type="component" value="Unassembled WGS sequence"/>
</dbReference>
<gene>
    <name evidence="1" type="ORF">VE25_16800</name>
</gene>
<keyword evidence="2" id="KW-1185">Reference proteome</keyword>
<dbReference type="OrthoDB" id="361944at2"/>